<dbReference type="GO" id="GO:0004557">
    <property type="term" value="F:alpha-galactosidase activity"/>
    <property type="evidence" value="ECO:0007669"/>
    <property type="project" value="TreeGrafter"/>
</dbReference>
<dbReference type="InterPro" id="IPR017853">
    <property type="entry name" value="GH"/>
</dbReference>
<dbReference type="Proteomes" id="UP000594220">
    <property type="component" value="Unplaced"/>
</dbReference>
<sequence length="347" mass="39193">MLVPCLSILLGLPVCYVSLENGLLRIPPVGWLPWDHFRCNTNCKTDPENCISEPLIKSMGDRMEEDGWKDFGYEYVNLGDCWSPDSERFPSSIKSLADYVSYVKCFDAKTFTEWEVDMLKFDGCYSNSSIKAIGLCIRAVFEHGKDWPKSVIFFLSLRPAWGGGPRVLLQQIRNQSLHLTISGIVIGNFDLSYEQSKVQMVLWTYLAALFFMSSDIRTNSEDDKYILQNQSLLYINQDPLEIQGHPYGQCVPPTSPLACPKPRSSSWMISGPSFLLSPLWRPWACLSTSTPCLAPLGLSHTQLGRLPKPLLVPLKSVKGGYQIRLRRPEPYLAFLTLLGSCQRYESA</sequence>
<evidence type="ECO:0000256" key="2">
    <source>
        <dbReference type="ARBA" id="ARBA00022801"/>
    </source>
</evidence>
<dbReference type="PANTHER" id="PTHR11452:SF93">
    <property type="entry name" value="ALPHA-GALACTOSIDASE"/>
    <property type="match status" value="1"/>
</dbReference>
<organism evidence="6 7">
    <name type="scientific">Crocodylus porosus</name>
    <name type="common">Saltwater crocodile</name>
    <name type="synonym">Estuarine crocodile</name>
    <dbReference type="NCBI Taxonomy" id="8502"/>
    <lineage>
        <taxon>Eukaryota</taxon>
        <taxon>Metazoa</taxon>
        <taxon>Chordata</taxon>
        <taxon>Craniata</taxon>
        <taxon>Vertebrata</taxon>
        <taxon>Euteleostomi</taxon>
        <taxon>Archelosauria</taxon>
        <taxon>Archosauria</taxon>
        <taxon>Crocodylia</taxon>
        <taxon>Longirostres</taxon>
        <taxon>Crocodylidae</taxon>
        <taxon>Crocodylus</taxon>
    </lineage>
</organism>
<protein>
    <recommendedName>
        <fullName evidence="4">Alpha-galactosidase</fullName>
        <ecNumber evidence="4">3.2.1.-</ecNumber>
    </recommendedName>
</protein>
<keyword evidence="5" id="KW-0732">Signal</keyword>
<dbReference type="InterPro" id="IPR002241">
    <property type="entry name" value="Glyco_hydro_27"/>
</dbReference>
<evidence type="ECO:0000256" key="1">
    <source>
        <dbReference type="ARBA" id="ARBA00009743"/>
    </source>
</evidence>
<keyword evidence="4" id="KW-1015">Disulfide bond</keyword>
<dbReference type="SUPFAM" id="SSF51445">
    <property type="entry name" value="(Trans)glycosidases"/>
    <property type="match status" value="1"/>
</dbReference>
<dbReference type="EC" id="3.2.1.-" evidence="4"/>
<keyword evidence="2 4" id="KW-0378">Hydrolase</keyword>
<dbReference type="InterPro" id="IPR013785">
    <property type="entry name" value="Aldolase_TIM"/>
</dbReference>
<dbReference type="GO" id="GO:0005737">
    <property type="term" value="C:cytoplasm"/>
    <property type="evidence" value="ECO:0007669"/>
    <property type="project" value="TreeGrafter"/>
</dbReference>
<dbReference type="Pfam" id="PF16499">
    <property type="entry name" value="Melibiase_2"/>
    <property type="match status" value="3"/>
</dbReference>
<evidence type="ECO:0000256" key="5">
    <source>
        <dbReference type="SAM" id="SignalP"/>
    </source>
</evidence>
<feature type="chain" id="PRO_5029528154" description="Alpha-galactosidase" evidence="5">
    <location>
        <begin position="20"/>
        <end position="347"/>
    </location>
</feature>
<name>A0A7M4E7H7_CROPO</name>
<feature type="signal peptide" evidence="5">
    <location>
        <begin position="1"/>
        <end position="19"/>
    </location>
</feature>
<comment type="similarity">
    <text evidence="1 4">Belongs to the glycosyl hydrolase 27 family.</text>
</comment>
<dbReference type="GO" id="GO:0016139">
    <property type="term" value="P:glycoside catabolic process"/>
    <property type="evidence" value="ECO:0007669"/>
    <property type="project" value="TreeGrafter"/>
</dbReference>
<keyword evidence="3 4" id="KW-0326">Glycosidase</keyword>
<dbReference type="GO" id="GO:0009311">
    <property type="term" value="P:oligosaccharide metabolic process"/>
    <property type="evidence" value="ECO:0007669"/>
    <property type="project" value="TreeGrafter"/>
</dbReference>
<dbReference type="Ensembl" id="ENSCPRT00005006424.1">
    <property type="protein sequence ID" value="ENSCPRP00005005477.1"/>
    <property type="gene ID" value="ENSCPRG00005003916.1"/>
</dbReference>
<evidence type="ECO:0000313" key="7">
    <source>
        <dbReference type="Proteomes" id="UP000594220"/>
    </source>
</evidence>
<comment type="subunit">
    <text evidence="4">Homodimer.</text>
</comment>
<accession>A0A7M4E7H7</accession>
<keyword evidence="7" id="KW-1185">Reference proteome</keyword>
<evidence type="ECO:0000313" key="6">
    <source>
        <dbReference type="Ensembl" id="ENSCPRP00005005477.1"/>
    </source>
</evidence>
<dbReference type="GeneTree" id="ENSGT00390000008751"/>
<dbReference type="PRINTS" id="PR00740">
    <property type="entry name" value="GLHYDRLASE27"/>
</dbReference>
<reference evidence="6" key="2">
    <citation type="submission" date="2025-09" db="UniProtKB">
        <authorList>
            <consortium name="Ensembl"/>
        </authorList>
    </citation>
    <scope>IDENTIFICATION</scope>
</reference>
<evidence type="ECO:0000256" key="4">
    <source>
        <dbReference type="RuleBase" id="RU361168"/>
    </source>
</evidence>
<dbReference type="Gene3D" id="3.20.20.70">
    <property type="entry name" value="Aldolase class I"/>
    <property type="match status" value="2"/>
</dbReference>
<dbReference type="AlphaFoldDB" id="A0A7M4E7H7"/>
<reference evidence="6" key="1">
    <citation type="submission" date="2025-08" db="UniProtKB">
        <authorList>
            <consortium name="Ensembl"/>
        </authorList>
    </citation>
    <scope>IDENTIFICATION</scope>
</reference>
<dbReference type="PANTHER" id="PTHR11452">
    <property type="entry name" value="ALPHA-GALACTOSIDASE/ALPHA-N-ACETYLGALACTOSAMINIDASE"/>
    <property type="match status" value="1"/>
</dbReference>
<evidence type="ECO:0000256" key="3">
    <source>
        <dbReference type="ARBA" id="ARBA00023295"/>
    </source>
</evidence>
<proteinExistence type="inferred from homology"/>